<name>A0A832RXK5_9EURY</name>
<evidence type="ECO:0000256" key="10">
    <source>
        <dbReference type="ARBA" id="ARBA00023167"/>
    </source>
</evidence>
<dbReference type="GO" id="GO:0006164">
    <property type="term" value="P:purine nucleotide biosynthetic process"/>
    <property type="evidence" value="ECO:0007669"/>
    <property type="project" value="UniProtKB-KW"/>
</dbReference>
<evidence type="ECO:0000256" key="3">
    <source>
        <dbReference type="ARBA" id="ARBA00022563"/>
    </source>
</evidence>
<dbReference type="InterPro" id="IPR046346">
    <property type="entry name" value="Aminoacid_DH-like_N_sf"/>
</dbReference>
<dbReference type="GO" id="GO:0009086">
    <property type="term" value="P:methionine biosynthetic process"/>
    <property type="evidence" value="ECO:0007669"/>
    <property type="project" value="UniProtKB-KW"/>
</dbReference>
<dbReference type="PROSITE" id="PS00767">
    <property type="entry name" value="THF_DHG_CYH_2"/>
    <property type="match status" value="1"/>
</dbReference>
<evidence type="ECO:0000256" key="4">
    <source>
        <dbReference type="ARBA" id="ARBA00022605"/>
    </source>
</evidence>
<feature type="domain" description="Tetrahydrofolate dehydrogenase/cyclohydrolase NAD(P)-binding" evidence="14">
    <location>
        <begin position="150"/>
        <end position="290"/>
    </location>
</feature>
<comment type="subunit">
    <text evidence="2 12">Homodimer.</text>
</comment>
<dbReference type="UniPathway" id="UPA00193"/>
<evidence type="ECO:0000313" key="16">
    <source>
        <dbReference type="Proteomes" id="UP000600363"/>
    </source>
</evidence>
<dbReference type="InterPro" id="IPR000672">
    <property type="entry name" value="THF_DH/CycHdrlase"/>
</dbReference>
<evidence type="ECO:0000256" key="12">
    <source>
        <dbReference type="HAMAP-Rule" id="MF_01576"/>
    </source>
</evidence>
<evidence type="ECO:0000256" key="6">
    <source>
        <dbReference type="ARBA" id="ARBA00022801"/>
    </source>
</evidence>
<dbReference type="InterPro" id="IPR036291">
    <property type="entry name" value="NAD(P)-bd_dom_sf"/>
</dbReference>
<dbReference type="FunFam" id="3.40.50.10860:FF:000005">
    <property type="entry name" value="C-1-tetrahydrofolate synthase, cytoplasmic, putative"/>
    <property type="match status" value="1"/>
</dbReference>
<dbReference type="Pfam" id="PF00763">
    <property type="entry name" value="THF_DHG_CYH"/>
    <property type="match status" value="1"/>
</dbReference>
<reference evidence="15" key="1">
    <citation type="journal article" date="2020" name="bioRxiv">
        <title>A rank-normalized archaeal taxonomy based on genome phylogeny resolves widespread incomplete and uneven classifications.</title>
        <authorList>
            <person name="Rinke C."/>
            <person name="Chuvochina M."/>
            <person name="Mussig A.J."/>
            <person name="Chaumeil P.-A."/>
            <person name="Waite D.W."/>
            <person name="Whitman W.B."/>
            <person name="Parks D.H."/>
            <person name="Hugenholtz P."/>
        </authorList>
    </citation>
    <scope>NUCLEOTIDE SEQUENCE</scope>
    <source>
        <strain evidence="15">UBA12518</strain>
    </source>
</reference>
<evidence type="ECO:0000256" key="9">
    <source>
        <dbReference type="ARBA" id="ARBA00023102"/>
    </source>
</evidence>
<evidence type="ECO:0000256" key="11">
    <source>
        <dbReference type="ARBA" id="ARBA00023268"/>
    </source>
</evidence>
<evidence type="ECO:0000256" key="5">
    <source>
        <dbReference type="ARBA" id="ARBA00022755"/>
    </source>
</evidence>
<dbReference type="Gene3D" id="3.40.50.720">
    <property type="entry name" value="NAD(P)-binding Rossmann-like Domain"/>
    <property type="match status" value="1"/>
</dbReference>
<keyword evidence="9 12" id="KW-0368">Histidine biosynthesis</keyword>
<dbReference type="PANTHER" id="PTHR48099:SF5">
    <property type="entry name" value="C-1-TETRAHYDROFOLATE SYNTHASE, CYTOPLASMIC"/>
    <property type="match status" value="1"/>
</dbReference>
<gene>
    <name evidence="12" type="primary">folD</name>
    <name evidence="15" type="ORF">HA299_04210</name>
</gene>
<dbReference type="InterPro" id="IPR020867">
    <property type="entry name" value="THF_DH/CycHdrlase_CS"/>
</dbReference>
<keyword evidence="7 12" id="KW-0521">NADP</keyword>
<dbReference type="PANTHER" id="PTHR48099">
    <property type="entry name" value="C-1-TETRAHYDROFOLATE SYNTHASE, CYTOPLASMIC-RELATED"/>
    <property type="match status" value="1"/>
</dbReference>
<evidence type="ECO:0000256" key="8">
    <source>
        <dbReference type="ARBA" id="ARBA00023002"/>
    </source>
</evidence>
<dbReference type="Proteomes" id="UP000600363">
    <property type="component" value="Unassembled WGS sequence"/>
</dbReference>
<evidence type="ECO:0000256" key="1">
    <source>
        <dbReference type="ARBA" id="ARBA00004777"/>
    </source>
</evidence>
<dbReference type="Pfam" id="PF02882">
    <property type="entry name" value="THF_DHG_CYH_C"/>
    <property type="match status" value="1"/>
</dbReference>
<keyword evidence="10 12" id="KW-0486">Methionine biosynthesis</keyword>
<keyword evidence="3 12" id="KW-0554">One-carbon metabolism</keyword>
<evidence type="ECO:0000259" key="14">
    <source>
        <dbReference type="Pfam" id="PF02882"/>
    </source>
</evidence>
<dbReference type="PRINTS" id="PR00085">
    <property type="entry name" value="THFDHDRGNASE"/>
</dbReference>
<dbReference type="GO" id="GO:0004477">
    <property type="term" value="F:methenyltetrahydrofolate cyclohydrolase activity"/>
    <property type="evidence" value="ECO:0007669"/>
    <property type="project" value="UniProtKB-UniRule"/>
</dbReference>
<comment type="similarity">
    <text evidence="12">Belongs to the tetrahydrofolate dehydrogenase/cyclohydrolase family.</text>
</comment>
<feature type="binding site" evidence="12">
    <location>
        <begin position="176"/>
        <end position="178"/>
    </location>
    <ligand>
        <name>NADP(+)</name>
        <dbReference type="ChEBI" id="CHEBI:58349"/>
    </ligand>
</feature>
<dbReference type="GO" id="GO:0004488">
    <property type="term" value="F:methylenetetrahydrofolate dehydrogenase (NADP+) activity"/>
    <property type="evidence" value="ECO:0007669"/>
    <property type="project" value="UniProtKB-UniRule"/>
</dbReference>
<evidence type="ECO:0000259" key="13">
    <source>
        <dbReference type="Pfam" id="PF00763"/>
    </source>
</evidence>
<dbReference type="HAMAP" id="MF_01576">
    <property type="entry name" value="THF_DHG_CYH"/>
    <property type="match status" value="1"/>
</dbReference>
<evidence type="ECO:0000256" key="2">
    <source>
        <dbReference type="ARBA" id="ARBA00011738"/>
    </source>
</evidence>
<dbReference type="InterPro" id="IPR020631">
    <property type="entry name" value="THF_DH/CycHdrlase_NAD-bd_dom"/>
</dbReference>
<proteinExistence type="inferred from homology"/>
<keyword evidence="8 12" id="KW-0560">Oxidoreductase</keyword>
<accession>A0A832RXK5</accession>
<keyword evidence="11 12" id="KW-0511">Multifunctional enzyme</keyword>
<keyword evidence="6 12" id="KW-0378">Hydrolase</keyword>
<feature type="binding site" evidence="12">
    <location>
        <position position="242"/>
    </location>
    <ligand>
        <name>NADP(+)</name>
        <dbReference type="ChEBI" id="CHEBI:58349"/>
    </ligand>
</feature>
<dbReference type="RefSeq" id="WP_042685132.1">
    <property type="nucleotide sequence ID" value="NZ_DUIH01000013.1"/>
</dbReference>
<comment type="catalytic activity">
    <reaction evidence="12">
        <text>(6R)-5,10-methenyltetrahydrofolate + H2O = (6R)-10-formyltetrahydrofolate + H(+)</text>
        <dbReference type="Rhea" id="RHEA:23700"/>
        <dbReference type="ChEBI" id="CHEBI:15377"/>
        <dbReference type="ChEBI" id="CHEBI:15378"/>
        <dbReference type="ChEBI" id="CHEBI:57455"/>
        <dbReference type="ChEBI" id="CHEBI:195366"/>
        <dbReference type="EC" id="3.5.4.9"/>
    </reaction>
</comment>
<dbReference type="NCBIfam" id="NF010773">
    <property type="entry name" value="PRK14176.1"/>
    <property type="match status" value="1"/>
</dbReference>
<keyword evidence="5 12" id="KW-0658">Purine biosynthesis</keyword>
<dbReference type="GO" id="GO:0035999">
    <property type="term" value="P:tetrahydrofolate interconversion"/>
    <property type="evidence" value="ECO:0007669"/>
    <property type="project" value="UniProtKB-UniRule"/>
</dbReference>
<sequence>MQDISELYKGYEDKVIDGRRIASEIEGEVKEKVSVLKDEGVEPALATILVGEHPPSKLYVKLKHWACKRVGIRSIDHKLPEDTSEGELLSLIAELNEDDEVDGILVQMPLPRHIDPLKVMRAVSPAKDVDGFHPSNMGRLMQGDESGLVPCTPKGIMIALERYGIEVQGRHAVVVGHSNIVGKPTAAMLLNRNATLSVCHVYTHDLSHHTRQADILVVATGVKGLIRGDMVKKGAVVFDVGITWIEDRVYGDVEFSEVVDVAGLISPVPGGVGPITIAVLMSHTLKAALSRK</sequence>
<evidence type="ECO:0000313" key="15">
    <source>
        <dbReference type="EMBL" id="HIH69807.1"/>
    </source>
</evidence>
<keyword evidence="4 12" id="KW-0028">Amino-acid biosynthesis</keyword>
<dbReference type="FunFam" id="3.40.50.720:FF:000094">
    <property type="entry name" value="Bifunctional protein FolD"/>
    <property type="match status" value="1"/>
</dbReference>
<organism evidence="15 16">
    <name type="scientific">Methermicoccus shengliensis</name>
    <dbReference type="NCBI Taxonomy" id="660064"/>
    <lineage>
        <taxon>Archaea</taxon>
        <taxon>Methanobacteriati</taxon>
        <taxon>Methanobacteriota</taxon>
        <taxon>Stenosarchaea group</taxon>
        <taxon>Methanomicrobia</taxon>
        <taxon>Methanosarcinales</taxon>
        <taxon>Methermicoccaceae</taxon>
        <taxon>Methermicoccus</taxon>
    </lineage>
</organism>
<comment type="caution">
    <text evidence="12">Lacks conserved residue(s) required for the propagation of feature annotation.</text>
</comment>
<dbReference type="GO" id="GO:0000105">
    <property type="term" value="P:L-histidine biosynthetic process"/>
    <property type="evidence" value="ECO:0007669"/>
    <property type="project" value="UniProtKB-KW"/>
</dbReference>
<dbReference type="EC" id="3.5.4.9" evidence="12"/>
<dbReference type="EMBL" id="DUIH01000013">
    <property type="protein sequence ID" value="HIH69807.1"/>
    <property type="molecule type" value="Genomic_DNA"/>
</dbReference>
<dbReference type="SUPFAM" id="SSF51735">
    <property type="entry name" value="NAD(P)-binding Rossmann-fold domains"/>
    <property type="match status" value="1"/>
</dbReference>
<comment type="caution">
    <text evidence="15">The sequence shown here is derived from an EMBL/GenBank/DDBJ whole genome shotgun (WGS) entry which is preliminary data.</text>
</comment>
<comment type="pathway">
    <text evidence="1 12">One-carbon metabolism; tetrahydrofolate interconversion.</text>
</comment>
<dbReference type="SUPFAM" id="SSF53223">
    <property type="entry name" value="Aminoacid dehydrogenase-like, N-terminal domain"/>
    <property type="match status" value="1"/>
</dbReference>
<dbReference type="EC" id="1.5.1.5" evidence="12"/>
<comment type="function">
    <text evidence="12">Catalyzes the oxidation of 5,10-methylenetetrahydrofolate to 5,10-methenyltetrahydrofolate and then the hydrolysis of 5,10-methenyltetrahydrofolate to 10-formyltetrahydrofolate.</text>
</comment>
<dbReference type="Gene3D" id="3.40.50.10860">
    <property type="entry name" value="Leucine Dehydrogenase, chain A, domain 1"/>
    <property type="match status" value="1"/>
</dbReference>
<dbReference type="AlphaFoldDB" id="A0A832RXK5"/>
<dbReference type="CDD" id="cd01080">
    <property type="entry name" value="NAD_bind_m-THF_DH_Cyclohyd"/>
    <property type="match status" value="1"/>
</dbReference>
<evidence type="ECO:0000256" key="7">
    <source>
        <dbReference type="ARBA" id="ARBA00022857"/>
    </source>
</evidence>
<dbReference type="PROSITE" id="PS00766">
    <property type="entry name" value="THF_DHG_CYH_1"/>
    <property type="match status" value="1"/>
</dbReference>
<dbReference type="GO" id="GO:0005829">
    <property type="term" value="C:cytosol"/>
    <property type="evidence" value="ECO:0007669"/>
    <property type="project" value="TreeGrafter"/>
</dbReference>
<feature type="domain" description="Tetrahydrofolate dehydrogenase/cyclohydrolase catalytic" evidence="13">
    <location>
        <begin position="16"/>
        <end position="130"/>
    </location>
</feature>
<protein>
    <recommendedName>
        <fullName evidence="12">Bifunctional protein FolD</fullName>
    </recommendedName>
    <domain>
        <recommendedName>
            <fullName evidence="12">Methylenetetrahydrofolate dehydrogenase</fullName>
            <ecNumber evidence="12">1.5.1.5</ecNumber>
        </recommendedName>
    </domain>
    <domain>
        <recommendedName>
            <fullName evidence="12">Methenyltetrahydrofolate cyclohydrolase</fullName>
            <ecNumber evidence="12">3.5.4.9</ecNumber>
        </recommendedName>
    </domain>
</protein>
<comment type="catalytic activity">
    <reaction evidence="12">
        <text>(6R)-5,10-methylene-5,6,7,8-tetrahydrofolate + NADP(+) = (6R)-5,10-methenyltetrahydrofolate + NADPH</text>
        <dbReference type="Rhea" id="RHEA:22812"/>
        <dbReference type="ChEBI" id="CHEBI:15636"/>
        <dbReference type="ChEBI" id="CHEBI:57455"/>
        <dbReference type="ChEBI" id="CHEBI:57783"/>
        <dbReference type="ChEBI" id="CHEBI:58349"/>
        <dbReference type="EC" id="1.5.1.5"/>
    </reaction>
</comment>
<dbReference type="InterPro" id="IPR020630">
    <property type="entry name" value="THF_DH/CycHdrlase_cat_dom"/>
</dbReference>